<gene>
    <name evidence="4" type="ORF">EQG53_12105</name>
    <name evidence="5" type="ORF">I6H83_10340</name>
</gene>
<name>A0A410NZ18_BREDI</name>
<dbReference type="InterPro" id="IPR008928">
    <property type="entry name" value="6-hairpin_glycosidase_sf"/>
</dbReference>
<dbReference type="SFLD" id="SFLDS00003">
    <property type="entry name" value="Haloacid_Dehalogenase"/>
    <property type="match status" value="1"/>
</dbReference>
<dbReference type="Gene3D" id="2.60.420.10">
    <property type="entry name" value="Maltose phosphorylase, domain 3"/>
    <property type="match status" value="1"/>
</dbReference>
<keyword evidence="4" id="KW-0378">Hydrolase</keyword>
<sequence>MSEPDGITVDQGLVLDTRAFDAAMFDLDGVVTRTATLHAATWRKLFDAFLRRRAETKGEAFRPFDVERDYRTYVDGKPRHEGIRSFLASRGVTLPEGQPDDRADRETVFGLGARKNQMFRQALGRSGVEVFESSLELIRRLREAGLKTAAVTSSKNAAAVIEAAGLADLFDACVDGVEAERQGLNGKPAPDTFVYAARLLGVDAKRAIGVEDAIAGVEAIRAAGYGLVVGVDRAGQAAVLRQHGASLVVRDLGELRIVPAAPAAPMGLPAAPSAAPEWLLVEEGFTLTREHELESIFAIGNGHLGSRGSLAEGSGMSSPATFVAGAFDAQPGATPGLAILPDWAKLSMTIEGRPLRLDTGRTLRHRRMLDMRQGILWREWRHEDAAGRITRLRGLRLASQADRRLLIQSVAVAPENYSATASLDVPLDEMATRRLGDGGVIALAAASAIGEIGDRSAASGRPPRPPMVLELALGKTYRLDRVVAVCTSREQDQPEVAARSRAGRAINTGLSALITAHREAWRVRWEASDIGIDGDPAAQRALRFAVYHLLSAVDPDDDRVSIGARALTGAAYGGHVFWDTEIFMLPFYVLTWPEAARALLTYRHRTLPAARDKAAHHGERGAFYAWESADTGQDVTPPFVVAPNGEVIPILLADQEQHISADVAYGVWTYWRATRDEGFLLDVGAEILLETARFWAGRAKLESDGLRHIRGVVGPDEYHETVDDDAYTNGMAQWNLETGNAVARLLVERWPERWRVLSESLAMDAAEPLAWSAAARELYTGFDVRTGLFEQFQGYFGLEEIDLAAFEPRNAPIDVLLGRERIRQSKTIKQPDVVMLLHLLWDRFPPEVREANFRYYEPRCAHGSSLSPAIHAAVAARLGDVRLAERYFRQASDIDLGDNMGNAAAGVHAAALGGLWQAAVFGFAGLRFTEEGPEHQPNLPPQWRGVSLRFKWRGKDHELKLPDDRARIGAAPGIAP</sequence>
<dbReference type="InterPro" id="IPR037018">
    <property type="entry name" value="GH65_N"/>
</dbReference>
<dbReference type="InterPro" id="IPR012341">
    <property type="entry name" value="6hp_glycosidase-like_sf"/>
</dbReference>
<dbReference type="KEGG" id="bdm:EQG53_12105"/>
<dbReference type="Pfam" id="PF03632">
    <property type="entry name" value="Glyco_hydro_65m"/>
    <property type="match status" value="1"/>
</dbReference>
<dbReference type="PANTHER" id="PTHR11051:SF8">
    <property type="entry name" value="PROTEIN-GLUCOSYLGALACTOSYLHYDROXYLYSINE GLUCOSIDASE"/>
    <property type="match status" value="1"/>
</dbReference>
<dbReference type="Gene3D" id="2.70.98.40">
    <property type="entry name" value="Glycoside hydrolase, family 65, N-terminal domain"/>
    <property type="match status" value="1"/>
</dbReference>
<keyword evidence="7" id="KW-1185">Reference proteome</keyword>
<evidence type="ECO:0000313" key="6">
    <source>
        <dbReference type="Proteomes" id="UP000287388"/>
    </source>
</evidence>
<dbReference type="InterPro" id="IPR006439">
    <property type="entry name" value="HAD-SF_hydro_IA"/>
</dbReference>
<dbReference type="Proteomes" id="UP000596117">
    <property type="component" value="Chromosome"/>
</dbReference>
<dbReference type="Gene3D" id="3.40.50.1000">
    <property type="entry name" value="HAD superfamily/HAD-like"/>
    <property type="match status" value="1"/>
</dbReference>
<dbReference type="Gene3D" id="1.10.150.240">
    <property type="entry name" value="Putative phosphatase, domain 2"/>
    <property type="match status" value="1"/>
</dbReference>
<dbReference type="InterPro" id="IPR036412">
    <property type="entry name" value="HAD-like_sf"/>
</dbReference>
<reference evidence="5 7" key="2">
    <citation type="submission" date="2020-12" db="EMBL/GenBank/DDBJ databases">
        <title>FDA dAtabase for Regulatory Grade micrObial Sequences (FDA-ARGOS): Supporting development and validation of Infectious Disease Dx tests.</title>
        <authorList>
            <person name="Kerrigan L."/>
            <person name="Long C."/>
            <person name="Tallon L."/>
            <person name="Sadzewicz L."/>
            <person name="Zhao X."/>
            <person name="Boylan J."/>
            <person name="Ott S."/>
            <person name="Bowen H."/>
            <person name="Vavikolanu K."/>
            <person name="Mehta A."/>
            <person name="Aluvathingal J."/>
            <person name="Nadendla S."/>
            <person name="Yan Y."/>
            <person name="Sichtig H."/>
        </authorList>
    </citation>
    <scope>NUCLEOTIDE SEQUENCE [LARGE SCALE GENOMIC DNA]</scope>
    <source>
        <strain evidence="5 7">FDAARGOS_1026</strain>
    </source>
</reference>
<dbReference type="EMBL" id="CP035093">
    <property type="protein sequence ID" value="QAT15045.1"/>
    <property type="molecule type" value="Genomic_DNA"/>
</dbReference>
<dbReference type="GO" id="GO:0016757">
    <property type="term" value="F:glycosyltransferase activity"/>
    <property type="evidence" value="ECO:0007669"/>
    <property type="project" value="UniProtKB-ARBA"/>
</dbReference>
<dbReference type="InterPro" id="IPR010976">
    <property type="entry name" value="B-phosphoglucomutase_hydrolase"/>
</dbReference>
<organism evidence="4 6">
    <name type="scientific">Brevundimonas diminuta</name>
    <name type="common">Pseudomonas diminuta</name>
    <dbReference type="NCBI Taxonomy" id="293"/>
    <lineage>
        <taxon>Bacteria</taxon>
        <taxon>Pseudomonadati</taxon>
        <taxon>Pseudomonadota</taxon>
        <taxon>Alphaproteobacteria</taxon>
        <taxon>Caulobacterales</taxon>
        <taxon>Caulobacteraceae</taxon>
        <taxon>Brevundimonas</taxon>
    </lineage>
</organism>
<dbReference type="RefSeq" id="WP_128720078.1">
    <property type="nucleotide sequence ID" value="NZ_BJNC01000014.1"/>
</dbReference>
<dbReference type="SFLD" id="SFLDG01129">
    <property type="entry name" value="C1.5:_HAD__Beta-PGM__Phosphata"/>
    <property type="match status" value="1"/>
</dbReference>
<feature type="domain" description="Glycoside hydrolase family 65 N-terminal" evidence="3">
    <location>
        <begin position="282"/>
        <end position="488"/>
    </location>
</feature>
<dbReference type="GO" id="GO:0005975">
    <property type="term" value="P:carbohydrate metabolic process"/>
    <property type="evidence" value="ECO:0007669"/>
    <property type="project" value="InterPro"/>
</dbReference>
<dbReference type="Gene3D" id="1.50.10.10">
    <property type="match status" value="1"/>
</dbReference>
<dbReference type="NCBIfam" id="TIGR02009">
    <property type="entry name" value="PGMB-YQAB-SF"/>
    <property type="match status" value="1"/>
</dbReference>
<dbReference type="InterPro" id="IPR005195">
    <property type="entry name" value="Glyco_hydro_65_M"/>
</dbReference>
<dbReference type="Pfam" id="PF00702">
    <property type="entry name" value="Hydrolase"/>
    <property type="match status" value="1"/>
</dbReference>
<evidence type="ECO:0000313" key="4">
    <source>
        <dbReference type="EMBL" id="QAT15045.1"/>
    </source>
</evidence>
<comment type="similarity">
    <text evidence="1">Belongs to the HAD-like hydrolase superfamily. CbbY/CbbZ/Gph/YieH family.</text>
</comment>
<dbReference type="SUPFAM" id="SSF56784">
    <property type="entry name" value="HAD-like"/>
    <property type="match status" value="1"/>
</dbReference>
<dbReference type="EMBL" id="CP066026">
    <property type="protein sequence ID" value="QQB87573.1"/>
    <property type="molecule type" value="Genomic_DNA"/>
</dbReference>
<dbReference type="InterPro" id="IPR011013">
    <property type="entry name" value="Gal_mutarotase_sf_dom"/>
</dbReference>
<dbReference type="GO" id="GO:0030246">
    <property type="term" value="F:carbohydrate binding"/>
    <property type="evidence" value="ECO:0007669"/>
    <property type="project" value="InterPro"/>
</dbReference>
<dbReference type="InterPro" id="IPR023214">
    <property type="entry name" value="HAD_sf"/>
</dbReference>
<evidence type="ECO:0000259" key="2">
    <source>
        <dbReference type="Pfam" id="PF03632"/>
    </source>
</evidence>
<accession>A0A410NZ18</accession>
<dbReference type="AlphaFoldDB" id="A0A410NZ18"/>
<dbReference type="PANTHER" id="PTHR11051">
    <property type="entry name" value="GLYCOSYL HYDROLASE-RELATED"/>
    <property type="match status" value="1"/>
</dbReference>
<proteinExistence type="inferred from homology"/>
<evidence type="ECO:0000313" key="5">
    <source>
        <dbReference type="EMBL" id="QQB87573.1"/>
    </source>
</evidence>
<dbReference type="SUPFAM" id="SSF48208">
    <property type="entry name" value="Six-hairpin glycosidases"/>
    <property type="match status" value="1"/>
</dbReference>
<dbReference type="InterPro" id="IPR005196">
    <property type="entry name" value="Glyco_hydro_65_N"/>
</dbReference>
<dbReference type="SUPFAM" id="SSF74650">
    <property type="entry name" value="Galactose mutarotase-like"/>
    <property type="match status" value="1"/>
</dbReference>
<feature type="domain" description="Glycoside hydrolase family 65 central catalytic" evidence="2">
    <location>
        <begin position="543"/>
        <end position="917"/>
    </location>
</feature>
<protein>
    <submittedName>
        <fullName evidence="4">Beta-phosphoglucomutase family hydrolase</fullName>
    </submittedName>
</protein>
<evidence type="ECO:0000256" key="1">
    <source>
        <dbReference type="ARBA" id="ARBA00006171"/>
    </source>
</evidence>
<evidence type="ECO:0000313" key="7">
    <source>
        <dbReference type="Proteomes" id="UP000596117"/>
    </source>
</evidence>
<dbReference type="GO" id="GO:0004553">
    <property type="term" value="F:hydrolase activity, hydrolyzing O-glycosyl compounds"/>
    <property type="evidence" value="ECO:0007669"/>
    <property type="project" value="TreeGrafter"/>
</dbReference>
<dbReference type="NCBIfam" id="TIGR01509">
    <property type="entry name" value="HAD-SF-IA-v3"/>
    <property type="match status" value="1"/>
</dbReference>
<dbReference type="Proteomes" id="UP000287388">
    <property type="component" value="Chromosome"/>
</dbReference>
<dbReference type="InterPro" id="IPR023198">
    <property type="entry name" value="PGP-like_dom2"/>
</dbReference>
<dbReference type="Pfam" id="PF03636">
    <property type="entry name" value="Glyco_hydro_65N"/>
    <property type="match status" value="1"/>
</dbReference>
<evidence type="ECO:0000259" key="3">
    <source>
        <dbReference type="Pfam" id="PF03636"/>
    </source>
</evidence>
<reference evidence="4 6" key="1">
    <citation type="submission" date="2019-01" db="EMBL/GenBank/DDBJ databases">
        <title>Brevundimonas diminuta Genome sequencing and assembly.</title>
        <authorList>
            <person name="Chen H."/>
        </authorList>
    </citation>
    <scope>NUCLEOTIDE SEQUENCE [LARGE SCALE GENOMIC DNA]</scope>
    <source>
        <strain evidence="4">ATCC</strain>
        <strain evidence="6">ATCC(B) 19146</strain>
    </source>
</reference>